<evidence type="ECO:0000313" key="6">
    <source>
        <dbReference type="EMBL" id="KGN61676.1"/>
    </source>
</evidence>
<dbReference type="PANTHER" id="PTHR46159:SF12">
    <property type="entry name" value="PROTEIN TESMIN_TSO1-LIKE CXC 3-RELATED"/>
    <property type="match status" value="1"/>
</dbReference>
<dbReference type="SMART" id="SM01114">
    <property type="entry name" value="CXC"/>
    <property type="match status" value="2"/>
</dbReference>
<evidence type="ECO:0000313" key="7">
    <source>
        <dbReference type="Proteomes" id="UP000029981"/>
    </source>
</evidence>
<reference evidence="6 7" key="4">
    <citation type="journal article" date="2011" name="BMC Genomics">
        <title>RNA-Seq improves annotation of protein-coding genes in the cucumber genome.</title>
        <authorList>
            <person name="Li Z."/>
            <person name="Zhang Z."/>
            <person name="Yan P."/>
            <person name="Huang S."/>
            <person name="Fei Z."/>
            <person name="Lin K."/>
        </authorList>
    </citation>
    <scope>NUCLEOTIDE SEQUENCE [LARGE SCALE GENOMIC DNA]</scope>
    <source>
        <strain evidence="7">cv. 9930</strain>
    </source>
</reference>
<dbReference type="GO" id="GO:0003700">
    <property type="term" value="F:DNA-binding transcription factor activity"/>
    <property type="evidence" value="ECO:0007669"/>
    <property type="project" value="InterPro"/>
</dbReference>
<dbReference type="GO" id="GO:0005634">
    <property type="term" value="C:nucleus"/>
    <property type="evidence" value="ECO:0007669"/>
    <property type="project" value="UniProtKB-SubCell"/>
</dbReference>
<gene>
    <name evidence="6" type="ORF">Csa_2G223670</name>
</gene>
<dbReference type="KEGG" id="csv:101211917"/>
<reference evidence="6 7" key="3">
    <citation type="journal article" date="2010" name="BMC Genomics">
        <title>Transcriptome sequencing and comparative analysis of cucumber flowers with different sex types.</title>
        <authorList>
            <person name="Guo S."/>
            <person name="Zheng Y."/>
            <person name="Joung J.G."/>
            <person name="Liu S."/>
            <person name="Zhang Z."/>
            <person name="Crasta O.R."/>
            <person name="Sobral B.W."/>
            <person name="Xu Y."/>
            <person name="Huang S."/>
            <person name="Fei Z."/>
        </authorList>
    </citation>
    <scope>NUCLEOTIDE SEQUENCE [LARGE SCALE GENOMIC DNA]</scope>
    <source>
        <strain evidence="7">cv. 9930</strain>
    </source>
</reference>
<keyword evidence="7" id="KW-1185">Reference proteome</keyword>
<evidence type="ECO:0000256" key="3">
    <source>
        <dbReference type="ARBA" id="ARBA00023242"/>
    </source>
</evidence>
<dbReference type="EMBL" id="CM002923">
    <property type="protein sequence ID" value="KGN61676.1"/>
    <property type="molecule type" value="Genomic_DNA"/>
</dbReference>
<dbReference type="InterPro" id="IPR044522">
    <property type="entry name" value="TSO1-like"/>
</dbReference>
<accession>A0A0A0LNU4</accession>
<dbReference type="OMA" id="SDENIAC"/>
<dbReference type="PANTHER" id="PTHR46159">
    <property type="entry name" value="PROTEIN TESMIN/TSO1-LIKE CXC 2"/>
    <property type="match status" value="1"/>
</dbReference>
<comment type="subcellular location">
    <subcellularLocation>
        <location evidence="1">Nucleus</location>
    </subcellularLocation>
</comment>
<protein>
    <recommendedName>
        <fullName evidence="5">CRC domain-containing protein</fullName>
    </recommendedName>
</protein>
<feature type="compositionally biased region" description="Polar residues" evidence="4">
    <location>
        <begin position="264"/>
        <end position="282"/>
    </location>
</feature>
<name>A0A0A0LNU4_CUCSA</name>
<sequence length="602" mass="65716">MEDSTPKKKPTKLPPNLSKFEDSPVFNFINSLSPIKPVKSIHITQTFNSISFPSLPVFTSPPQHHFSPLKSPKRPNFSNPSRSPPPPVSKNEGGAVIIMDQLLEIFVPEIPTASTPVIPPPETVDSDAGEVVIFHCPISTEAMEEEDEALFQNDGALATIEENKPLSNLHSGNMRRRCLDFEMAGNPVSATVEARTGDASIPASSSSSSSSFRRTLPSIGLHLNALAATLKHSDSDNICSDTQPSFPSSSAPIFASNSTSDQLLLASSTPESENPPQESANLTGEEISHTNPKNNWQSMENAGVGACKRCNCKKSRCLKLYCECFAAGVYCIEPCSCQDCFNKPIHEAMVLETRRQIESRNPLAFAPKVIMNCDLISELRDDSNKTPASARHKRGCNCKKSGCLKKYCECYQGGVGCSINCRCEGCKNAFGRKDESALLGTEIEQEEEGREHCQKTIDVHSDEDRQNPSNAAPSTPLGPNRSLIPFPFQLKRRLPSFLNDESSSRLSVRFKLEKHGITQTEPKFEKTPCEDVTPETLCNGCPSITGVKSVSPNSKRITLPLPQADFRPLPSTRIGRKLILQSIPSFPSLTNQTSGINGPSEL</sequence>
<dbReference type="InterPro" id="IPR033467">
    <property type="entry name" value="Tesmin/TSO1-like_CXC"/>
</dbReference>
<evidence type="ECO:0000256" key="4">
    <source>
        <dbReference type="SAM" id="MobiDB-lite"/>
    </source>
</evidence>
<proteinExistence type="inferred from homology"/>
<dbReference type="AlphaFoldDB" id="A0A0A0LNU4"/>
<dbReference type="InterPro" id="IPR005172">
    <property type="entry name" value="CRC"/>
</dbReference>
<feature type="region of interest" description="Disordered" evidence="4">
    <location>
        <begin position="63"/>
        <end position="92"/>
    </location>
</feature>
<keyword evidence="3" id="KW-0539">Nucleus</keyword>
<feature type="region of interest" description="Disordered" evidence="4">
    <location>
        <begin position="1"/>
        <end position="22"/>
    </location>
</feature>
<reference evidence="6 7" key="2">
    <citation type="journal article" date="2009" name="PLoS ONE">
        <title>An integrated genetic and cytogenetic map of the cucumber genome.</title>
        <authorList>
            <person name="Ren Y."/>
            <person name="Zhang Z."/>
            <person name="Liu J."/>
            <person name="Staub J.E."/>
            <person name="Han Y."/>
            <person name="Cheng Z."/>
            <person name="Li X."/>
            <person name="Lu J."/>
            <person name="Miao H."/>
            <person name="Kang H."/>
            <person name="Xie B."/>
            <person name="Gu X."/>
            <person name="Wang X."/>
            <person name="Du Y."/>
            <person name="Jin W."/>
            <person name="Huang S."/>
        </authorList>
    </citation>
    <scope>NUCLEOTIDE SEQUENCE [LARGE SCALE GENOMIC DNA]</scope>
    <source>
        <strain evidence="7">cv. 9930</strain>
    </source>
</reference>
<dbReference type="Proteomes" id="UP000029981">
    <property type="component" value="Chromosome 2"/>
</dbReference>
<feature type="region of interest" description="Disordered" evidence="4">
    <location>
        <begin position="264"/>
        <end position="284"/>
    </location>
</feature>
<reference evidence="6 7" key="1">
    <citation type="journal article" date="2009" name="Nat. Genet.">
        <title>The genome of the cucumber, Cucumis sativus L.</title>
        <authorList>
            <person name="Huang S."/>
            <person name="Li R."/>
            <person name="Zhang Z."/>
            <person name="Li L."/>
            <person name="Gu X."/>
            <person name="Fan W."/>
            <person name="Lucas W.J."/>
            <person name="Wang X."/>
            <person name="Xie B."/>
            <person name="Ni P."/>
            <person name="Ren Y."/>
            <person name="Zhu H."/>
            <person name="Li J."/>
            <person name="Lin K."/>
            <person name="Jin W."/>
            <person name="Fei Z."/>
            <person name="Li G."/>
            <person name="Staub J."/>
            <person name="Kilian A."/>
            <person name="van der Vossen E.A."/>
            <person name="Wu Y."/>
            <person name="Guo J."/>
            <person name="He J."/>
            <person name="Jia Z."/>
            <person name="Ren Y."/>
            <person name="Tian G."/>
            <person name="Lu Y."/>
            <person name="Ruan J."/>
            <person name="Qian W."/>
            <person name="Wang M."/>
            <person name="Huang Q."/>
            <person name="Li B."/>
            <person name="Xuan Z."/>
            <person name="Cao J."/>
            <person name="Asan"/>
            <person name="Wu Z."/>
            <person name="Zhang J."/>
            <person name="Cai Q."/>
            <person name="Bai Y."/>
            <person name="Zhao B."/>
            <person name="Han Y."/>
            <person name="Li Y."/>
            <person name="Li X."/>
            <person name="Wang S."/>
            <person name="Shi Q."/>
            <person name="Liu S."/>
            <person name="Cho W.K."/>
            <person name="Kim J.Y."/>
            <person name="Xu Y."/>
            <person name="Heller-Uszynska K."/>
            <person name="Miao H."/>
            <person name="Cheng Z."/>
            <person name="Zhang S."/>
            <person name="Wu J."/>
            <person name="Yang Y."/>
            <person name="Kang H."/>
            <person name="Li M."/>
            <person name="Liang H."/>
            <person name="Ren X."/>
            <person name="Shi Z."/>
            <person name="Wen M."/>
            <person name="Jian M."/>
            <person name="Yang H."/>
            <person name="Zhang G."/>
            <person name="Yang Z."/>
            <person name="Chen R."/>
            <person name="Liu S."/>
            <person name="Li J."/>
            <person name="Ma L."/>
            <person name="Liu H."/>
            <person name="Zhou Y."/>
            <person name="Zhao J."/>
            <person name="Fang X."/>
            <person name="Li G."/>
            <person name="Fang L."/>
            <person name="Li Y."/>
            <person name="Liu D."/>
            <person name="Zheng H."/>
            <person name="Zhang Y."/>
            <person name="Qin N."/>
            <person name="Li Z."/>
            <person name="Yang G."/>
            <person name="Yang S."/>
            <person name="Bolund L."/>
            <person name="Kristiansen K."/>
            <person name="Zheng H."/>
            <person name="Li S."/>
            <person name="Zhang X."/>
            <person name="Yang H."/>
            <person name="Wang J."/>
            <person name="Sun R."/>
            <person name="Zhang B."/>
            <person name="Jiang S."/>
            <person name="Wang J."/>
            <person name="Du Y."/>
            <person name="Li S."/>
        </authorList>
    </citation>
    <scope>NUCLEOTIDE SEQUENCE [LARGE SCALE GENOMIC DNA]</scope>
    <source>
        <strain evidence="7">cv. 9930</strain>
    </source>
</reference>
<dbReference type="PROSITE" id="PS51634">
    <property type="entry name" value="CRC"/>
    <property type="match status" value="1"/>
</dbReference>
<dbReference type="Gramene" id="KGN61676">
    <property type="protein sequence ID" value="KGN61676"/>
    <property type="gene ID" value="Csa_2G223670"/>
</dbReference>
<evidence type="ECO:0000259" key="5">
    <source>
        <dbReference type="PROSITE" id="PS51634"/>
    </source>
</evidence>
<dbReference type="OrthoDB" id="6283463at2759"/>
<feature type="region of interest" description="Disordered" evidence="4">
    <location>
        <begin position="459"/>
        <end position="482"/>
    </location>
</feature>
<organism evidence="6 7">
    <name type="scientific">Cucumis sativus</name>
    <name type="common">Cucumber</name>
    <dbReference type="NCBI Taxonomy" id="3659"/>
    <lineage>
        <taxon>Eukaryota</taxon>
        <taxon>Viridiplantae</taxon>
        <taxon>Streptophyta</taxon>
        <taxon>Embryophyta</taxon>
        <taxon>Tracheophyta</taxon>
        <taxon>Spermatophyta</taxon>
        <taxon>Magnoliopsida</taxon>
        <taxon>eudicotyledons</taxon>
        <taxon>Gunneridae</taxon>
        <taxon>Pentapetalae</taxon>
        <taxon>rosids</taxon>
        <taxon>fabids</taxon>
        <taxon>Cucurbitales</taxon>
        <taxon>Cucurbitaceae</taxon>
        <taxon>Benincaseae</taxon>
        <taxon>Cucumis</taxon>
    </lineage>
</organism>
<evidence type="ECO:0000256" key="1">
    <source>
        <dbReference type="ARBA" id="ARBA00004123"/>
    </source>
</evidence>
<dbReference type="STRING" id="3659.A0A0A0LNU4"/>
<dbReference type="eggNOG" id="KOG1171">
    <property type="taxonomic scope" value="Eukaryota"/>
</dbReference>
<feature type="domain" description="CRC" evidence="5">
    <location>
        <begin position="306"/>
        <end position="431"/>
    </location>
</feature>
<dbReference type="Pfam" id="PF03638">
    <property type="entry name" value="TCR"/>
    <property type="match status" value="2"/>
</dbReference>
<comment type="similarity">
    <text evidence="2">Belongs to the lin-54 family.</text>
</comment>
<evidence type="ECO:0000256" key="2">
    <source>
        <dbReference type="ARBA" id="ARBA00007267"/>
    </source>
</evidence>